<keyword evidence="3" id="KW-1185">Reference proteome</keyword>
<protein>
    <submittedName>
        <fullName evidence="2">Uncharacterized protein DUF3679</fullName>
    </submittedName>
</protein>
<name>A0A2T6C940_9BACL</name>
<dbReference type="RefSeq" id="WP_108021334.1">
    <property type="nucleotide sequence ID" value="NZ_QBKR01000001.1"/>
</dbReference>
<dbReference type="Proteomes" id="UP000244240">
    <property type="component" value="Unassembled WGS sequence"/>
</dbReference>
<feature type="compositionally biased region" description="Polar residues" evidence="1">
    <location>
        <begin position="100"/>
        <end position="110"/>
    </location>
</feature>
<feature type="compositionally biased region" description="Basic and acidic residues" evidence="1">
    <location>
        <begin position="75"/>
        <end position="85"/>
    </location>
</feature>
<gene>
    <name evidence="2" type="ORF">C8P63_10158</name>
</gene>
<dbReference type="Pfam" id="PF12438">
    <property type="entry name" value="DUF3679"/>
    <property type="match status" value="1"/>
</dbReference>
<evidence type="ECO:0000313" key="3">
    <source>
        <dbReference type="Proteomes" id="UP000244240"/>
    </source>
</evidence>
<evidence type="ECO:0000256" key="1">
    <source>
        <dbReference type="SAM" id="MobiDB-lite"/>
    </source>
</evidence>
<comment type="caution">
    <text evidence="2">The sequence shown here is derived from an EMBL/GenBank/DDBJ whole genome shotgun (WGS) entry which is preliminary data.</text>
</comment>
<sequence length="128" mass="14024">MRLMIQVLALMMVLMFGIFLGIDTAEQNIHRMQGSPEAPRAVHITPDDGGVEISVLGHVYETDSPVVINREPEEEEKKEPEEAEKPPPSAPADGSWLSRAGNQTGEGLKSVTRNVLNHVAGWIEDALQ</sequence>
<accession>A0A2T6C940</accession>
<dbReference type="InterPro" id="IPR020534">
    <property type="entry name" value="Uncharacterised_YqxA"/>
</dbReference>
<reference evidence="2 3" key="1">
    <citation type="submission" date="2018-04" db="EMBL/GenBank/DDBJ databases">
        <title>Genomic Encyclopedia of Archaeal and Bacterial Type Strains, Phase II (KMG-II): from individual species to whole genera.</title>
        <authorList>
            <person name="Goeker M."/>
        </authorList>
    </citation>
    <scope>NUCLEOTIDE SEQUENCE [LARGE SCALE GENOMIC DNA]</scope>
    <source>
        <strain evidence="2 3">DSM 45787</strain>
    </source>
</reference>
<proteinExistence type="predicted"/>
<feature type="region of interest" description="Disordered" evidence="1">
    <location>
        <begin position="64"/>
        <end position="110"/>
    </location>
</feature>
<organism evidence="2 3">
    <name type="scientific">Melghirimyces profundicolus</name>
    <dbReference type="NCBI Taxonomy" id="1242148"/>
    <lineage>
        <taxon>Bacteria</taxon>
        <taxon>Bacillati</taxon>
        <taxon>Bacillota</taxon>
        <taxon>Bacilli</taxon>
        <taxon>Bacillales</taxon>
        <taxon>Thermoactinomycetaceae</taxon>
        <taxon>Melghirimyces</taxon>
    </lineage>
</organism>
<evidence type="ECO:0000313" key="2">
    <source>
        <dbReference type="EMBL" id="PTX64840.1"/>
    </source>
</evidence>
<dbReference type="EMBL" id="QBKR01000001">
    <property type="protein sequence ID" value="PTX64840.1"/>
    <property type="molecule type" value="Genomic_DNA"/>
</dbReference>
<dbReference type="AlphaFoldDB" id="A0A2T6C940"/>
<dbReference type="OrthoDB" id="2990167at2"/>